<dbReference type="PANTHER" id="PTHR47723">
    <property type="entry name" value="OS05G0353850 PROTEIN"/>
    <property type="match status" value="1"/>
</dbReference>
<gene>
    <name evidence="2" type="ordered locus">Bcell_2208</name>
</gene>
<dbReference type="AlphaFoldDB" id="E6U290"/>
<organism evidence="2 3">
    <name type="scientific">Evansella cellulosilytica (strain ATCC 21833 / DSM 2522 / FERM P-1141 / JCM 9156 / N-4)</name>
    <name type="common">Bacillus cellulosilyticus</name>
    <dbReference type="NCBI Taxonomy" id="649639"/>
    <lineage>
        <taxon>Bacteria</taxon>
        <taxon>Bacillati</taxon>
        <taxon>Bacillota</taxon>
        <taxon>Bacilli</taxon>
        <taxon>Bacillales</taxon>
        <taxon>Bacillaceae</taxon>
        <taxon>Evansella</taxon>
    </lineage>
</organism>
<sequence>MIEVYIDGGSAGNPGPSGAGVFINNNGQLIRKAFPLHVMSNHEAEFQAIIKALTLCKELGFRVISIRTDSQVLENALEKKYVKSEKFRFLLDEALKQMDHDFDHVFVKWIPSKQNKEADQLAKKAILMAKEKFSH</sequence>
<dbReference type="EMBL" id="CP002394">
    <property type="protein sequence ID" value="ADU30468.1"/>
    <property type="molecule type" value="Genomic_DNA"/>
</dbReference>
<dbReference type="STRING" id="649639.Bcell_2208"/>
<evidence type="ECO:0000259" key="1">
    <source>
        <dbReference type="PROSITE" id="PS50879"/>
    </source>
</evidence>
<feature type="domain" description="RNase H type-1" evidence="1">
    <location>
        <begin position="1"/>
        <end position="127"/>
    </location>
</feature>
<dbReference type="InterPro" id="IPR002156">
    <property type="entry name" value="RNaseH_domain"/>
</dbReference>
<dbReference type="GO" id="GO:0004523">
    <property type="term" value="F:RNA-DNA hybrid ribonuclease activity"/>
    <property type="evidence" value="ECO:0007669"/>
    <property type="project" value="InterPro"/>
</dbReference>
<evidence type="ECO:0000313" key="2">
    <source>
        <dbReference type="EMBL" id="ADU30468.1"/>
    </source>
</evidence>
<dbReference type="SUPFAM" id="SSF53098">
    <property type="entry name" value="Ribonuclease H-like"/>
    <property type="match status" value="1"/>
</dbReference>
<dbReference type="PANTHER" id="PTHR47723:SF19">
    <property type="entry name" value="POLYNUCLEOTIDYL TRANSFERASE, RIBONUCLEASE H-LIKE SUPERFAMILY PROTEIN"/>
    <property type="match status" value="1"/>
</dbReference>
<dbReference type="RefSeq" id="WP_013488803.1">
    <property type="nucleotide sequence ID" value="NC_014829.1"/>
</dbReference>
<name>E6U290_EVAC2</name>
<dbReference type="InterPro" id="IPR012337">
    <property type="entry name" value="RNaseH-like_sf"/>
</dbReference>
<evidence type="ECO:0000313" key="3">
    <source>
        <dbReference type="Proteomes" id="UP000001401"/>
    </source>
</evidence>
<dbReference type="CDD" id="cd09279">
    <property type="entry name" value="RNase_HI_like"/>
    <property type="match status" value="1"/>
</dbReference>
<dbReference type="Gene3D" id="3.30.420.10">
    <property type="entry name" value="Ribonuclease H-like superfamily/Ribonuclease H"/>
    <property type="match status" value="1"/>
</dbReference>
<dbReference type="eggNOG" id="COG0328">
    <property type="taxonomic scope" value="Bacteria"/>
</dbReference>
<dbReference type="HOGENOM" id="CLU_095977_2_1_9"/>
<protein>
    <submittedName>
        <fullName evidence="2">Ribonuclease H</fullName>
    </submittedName>
</protein>
<keyword evidence="3" id="KW-1185">Reference proteome</keyword>
<dbReference type="Proteomes" id="UP000001401">
    <property type="component" value="Chromosome"/>
</dbReference>
<dbReference type="GO" id="GO:0003676">
    <property type="term" value="F:nucleic acid binding"/>
    <property type="evidence" value="ECO:0007669"/>
    <property type="project" value="InterPro"/>
</dbReference>
<accession>E6U290</accession>
<dbReference type="InterPro" id="IPR036397">
    <property type="entry name" value="RNaseH_sf"/>
</dbReference>
<dbReference type="InterPro" id="IPR053151">
    <property type="entry name" value="RNase_H-like"/>
</dbReference>
<dbReference type="Pfam" id="PF13456">
    <property type="entry name" value="RVT_3"/>
    <property type="match status" value="1"/>
</dbReference>
<proteinExistence type="predicted"/>
<dbReference type="PROSITE" id="PS50879">
    <property type="entry name" value="RNASE_H_1"/>
    <property type="match status" value="1"/>
</dbReference>
<dbReference type="KEGG" id="bco:Bcell_2208"/>
<dbReference type="OrthoDB" id="7845843at2"/>
<reference evidence="2" key="1">
    <citation type="submission" date="2010-12" db="EMBL/GenBank/DDBJ databases">
        <title>Complete sequence of Bacillus cellulosilyticus DSM 2522.</title>
        <authorList>
            <consortium name="US DOE Joint Genome Institute"/>
            <person name="Lucas S."/>
            <person name="Copeland A."/>
            <person name="Lapidus A."/>
            <person name="Cheng J.-F."/>
            <person name="Bruce D."/>
            <person name="Goodwin L."/>
            <person name="Pitluck S."/>
            <person name="Chertkov O."/>
            <person name="Detter J.C."/>
            <person name="Han C."/>
            <person name="Tapia R."/>
            <person name="Land M."/>
            <person name="Hauser L."/>
            <person name="Jeffries C."/>
            <person name="Kyrpides N."/>
            <person name="Ivanova N."/>
            <person name="Mikhailova N."/>
            <person name="Brumm P."/>
            <person name="Mead D."/>
            <person name="Woyke T."/>
        </authorList>
    </citation>
    <scope>NUCLEOTIDE SEQUENCE [LARGE SCALE GENOMIC DNA]</scope>
    <source>
        <strain evidence="2">DSM 2522</strain>
    </source>
</reference>